<evidence type="ECO:0000313" key="2">
    <source>
        <dbReference type="EMBL" id="CAG2220871.1"/>
    </source>
</evidence>
<proteinExistence type="predicted"/>
<reference evidence="2" key="1">
    <citation type="submission" date="2021-03" db="EMBL/GenBank/DDBJ databases">
        <authorList>
            <person name="Bekaert M."/>
        </authorList>
    </citation>
    <scope>NUCLEOTIDE SEQUENCE</scope>
</reference>
<keyword evidence="1" id="KW-1133">Transmembrane helix</keyword>
<protein>
    <submittedName>
        <fullName evidence="2">Uncharacterized protein</fullName>
    </submittedName>
</protein>
<keyword evidence="3" id="KW-1185">Reference proteome</keyword>
<sequence length="212" mass="23718">MSRSASITSNDSFASAIDSNELTPIASSTVVILDEKQDPSTIKSESDGKKSNVPKDHKCCLLIATIVFIVFLCIFFIIIYSNRSEPTREYSSVSGNCANCSKENKTDEKDISSKVTVFDVTLWERSMTVIIQTHGPLAIQLNPYEPKTTLVMCRNNSTSFELFCNSQTKQNCQSVPVNKLVTIRNETKDEQIIFDIVVQCINKKIGIKWRSS</sequence>
<keyword evidence="1" id="KW-0472">Membrane</keyword>
<comment type="caution">
    <text evidence="2">The sequence shown here is derived from an EMBL/GenBank/DDBJ whole genome shotgun (WGS) entry which is preliminary data.</text>
</comment>
<evidence type="ECO:0000256" key="1">
    <source>
        <dbReference type="SAM" id="Phobius"/>
    </source>
</evidence>
<accession>A0A8S3SJE7</accession>
<evidence type="ECO:0000313" key="3">
    <source>
        <dbReference type="Proteomes" id="UP000683360"/>
    </source>
</evidence>
<organism evidence="2 3">
    <name type="scientific">Mytilus edulis</name>
    <name type="common">Blue mussel</name>
    <dbReference type="NCBI Taxonomy" id="6550"/>
    <lineage>
        <taxon>Eukaryota</taxon>
        <taxon>Metazoa</taxon>
        <taxon>Spiralia</taxon>
        <taxon>Lophotrochozoa</taxon>
        <taxon>Mollusca</taxon>
        <taxon>Bivalvia</taxon>
        <taxon>Autobranchia</taxon>
        <taxon>Pteriomorphia</taxon>
        <taxon>Mytilida</taxon>
        <taxon>Mytiloidea</taxon>
        <taxon>Mytilidae</taxon>
        <taxon>Mytilinae</taxon>
        <taxon>Mytilus</taxon>
    </lineage>
</organism>
<keyword evidence="1" id="KW-0812">Transmembrane</keyword>
<dbReference type="AlphaFoldDB" id="A0A8S3SJE7"/>
<dbReference type="EMBL" id="CAJPWZ010001673">
    <property type="protein sequence ID" value="CAG2220871.1"/>
    <property type="molecule type" value="Genomic_DNA"/>
</dbReference>
<gene>
    <name evidence="2" type="ORF">MEDL_34348</name>
</gene>
<name>A0A8S3SJE7_MYTED</name>
<dbReference type="Proteomes" id="UP000683360">
    <property type="component" value="Unassembled WGS sequence"/>
</dbReference>
<feature type="transmembrane region" description="Helical" evidence="1">
    <location>
        <begin position="59"/>
        <end position="80"/>
    </location>
</feature>